<evidence type="ECO:0000313" key="3">
    <source>
        <dbReference type="Proteomes" id="UP000199564"/>
    </source>
</evidence>
<dbReference type="AlphaFoldDB" id="A0A1I5DT94"/>
<sequence>MKKVLFGIAFLGAMAFAGVSVNAQQEEPDPGMEGGGGGCYQRMVICNGGYTVYHCDGKFTSSRCSAYEIGCLNC</sequence>
<dbReference type="EMBL" id="FOVW01000003">
    <property type="protein sequence ID" value="SFO02330.1"/>
    <property type="molecule type" value="Genomic_DNA"/>
</dbReference>
<accession>A0A1I5DT94</accession>
<organism evidence="2 3">
    <name type="scientific">Algoriphagus ornithinivorans</name>
    <dbReference type="NCBI Taxonomy" id="226506"/>
    <lineage>
        <taxon>Bacteria</taxon>
        <taxon>Pseudomonadati</taxon>
        <taxon>Bacteroidota</taxon>
        <taxon>Cytophagia</taxon>
        <taxon>Cytophagales</taxon>
        <taxon>Cyclobacteriaceae</taxon>
        <taxon>Algoriphagus</taxon>
    </lineage>
</organism>
<gene>
    <name evidence="2" type="ORF">SAMN04488519_103138</name>
</gene>
<evidence type="ECO:0000313" key="2">
    <source>
        <dbReference type="EMBL" id="SFO02330.1"/>
    </source>
</evidence>
<reference evidence="3" key="1">
    <citation type="submission" date="2016-10" db="EMBL/GenBank/DDBJ databases">
        <authorList>
            <person name="Varghese N."/>
            <person name="Submissions S."/>
        </authorList>
    </citation>
    <scope>NUCLEOTIDE SEQUENCE [LARGE SCALE GENOMIC DNA]</scope>
    <source>
        <strain evidence="3">DSM 15282</strain>
    </source>
</reference>
<feature type="signal peptide" evidence="1">
    <location>
        <begin position="1"/>
        <end position="23"/>
    </location>
</feature>
<keyword evidence="1" id="KW-0732">Signal</keyword>
<keyword evidence="3" id="KW-1185">Reference proteome</keyword>
<protein>
    <submittedName>
        <fullName evidence="2">Uncharacterized protein</fullName>
    </submittedName>
</protein>
<name>A0A1I5DT94_9BACT</name>
<feature type="chain" id="PRO_5011716698" evidence="1">
    <location>
        <begin position="24"/>
        <end position="74"/>
    </location>
</feature>
<dbReference type="Proteomes" id="UP000199564">
    <property type="component" value="Unassembled WGS sequence"/>
</dbReference>
<proteinExistence type="predicted"/>
<dbReference type="STRING" id="226506.SAMN04488519_103138"/>
<dbReference type="RefSeq" id="WP_091651350.1">
    <property type="nucleotide sequence ID" value="NZ_FOVW01000003.1"/>
</dbReference>
<evidence type="ECO:0000256" key="1">
    <source>
        <dbReference type="SAM" id="SignalP"/>
    </source>
</evidence>